<comment type="caution">
    <text evidence="4">The sequence shown here is derived from an EMBL/GenBank/DDBJ whole genome shotgun (WGS) entry which is preliminary data.</text>
</comment>
<dbReference type="STRING" id="915059.NH26_12175"/>
<accession>A0A1S1Z1D7</accession>
<dbReference type="EMBL" id="JRYR02000001">
    <property type="protein sequence ID" value="OHX67047.1"/>
    <property type="molecule type" value="Genomic_DNA"/>
</dbReference>
<reference evidence="4 5" key="1">
    <citation type="journal article" date="2012" name="Int. J. Syst. Evol. Microbiol.">
        <title>Flammeovirga pacifica sp. nov., isolated from deep-sea sediment.</title>
        <authorList>
            <person name="Xu H."/>
            <person name="Fu Y."/>
            <person name="Yang N."/>
            <person name="Ding Z."/>
            <person name="Lai Q."/>
            <person name="Zeng R."/>
        </authorList>
    </citation>
    <scope>NUCLEOTIDE SEQUENCE [LARGE SCALE GENOMIC DNA]</scope>
    <source>
        <strain evidence="5">DSM 24597 / LMG 26175 / WPAGA1</strain>
    </source>
</reference>
<proteinExistence type="inferred from homology"/>
<dbReference type="OrthoDB" id="670468at2"/>
<dbReference type="InterPro" id="IPR031107">
    <property type="entry name" value="Small_HSP"/>
</dbReference>
<evidence type="ECO:0000313" key="4">
    <source>
        <dbReference type="EMBL" id="OHX67047.1"/>
    </source>
</evidence>
<dbReference type="Proteomes" id="UP000179797">
    <property type="component" value="Unassembled WGS sequence"/>
</dbReference>
<dbReference type="PROSITE" id="PS01031">
    <property type="entry name" value="SHSP"/>
    <property type="match status" value="1"/>
</dbReference>
<dbReference type="InterPro" id="IPR002068">
    <property type="entry name" value="A-crystallin/Hsp20_dom"/>
</dbReference>
<name>A0A1S1Z1D7_FLAPC</name>
<evidence type="ECO:0000256" key="2">
    <source>
        <dbReference type="RuleBase" id="RU003616"/>
    </source>
</evidence>
<dbReference type="AlphaFoldDB" id="A0A1S1Z1D7"/>
<comment type="similarity">
    <text evidence="1 2">Belongs to the small heat shock protein (HSP20) family.</text>
</comment>
<organism evidence="4 5">
    <name type="scientific">Flammeovirga pacifica</name>
    <dbReference type="NCBI Taxonomy" id="915059"/>
    <lineage>
        <taxon>Bacteria</taxon>
        <taxon>Pseudomonadati</taxon>
        <taxon>Bacteroidota</taxon>
        <taxon>Cytophagia</taxon>
        <taxon>Cytophagales</taxon>
        <taxon>Flammeovirgaceae</taxon>
        <taxon>Flammeovirga</taxon>
    </lineage>
</organism>
<protein>
    <recommendedName>
        <fullName evidence="3">SHSP domain-containing protein</fullName>
    </recommendedName>
</protein>
<sequence length="111" mass="13145">MNYKYNIPVNIIENDSEYVLEFIVPKYKKENFTIEIEDNKITVSYKSDIKQSEETNPKYLLNSYQVIDFVKKYKLPKDVNIETFNALFDQGILKIKLPKSDKKSSLQIKIK</sequence>
<gene>
    <name evidence="4" type="ORF">NH26_12175</name>
</gene>
<evidence type="ECO:0000259" key="3">
    <source>
        <dbReference type="PROSITE" id="PS01031"/>
    </source>
</evidence>
<dbReference type="InterPro" id="IPR008978">
    <property type="entry name" value="HSP20-like_chaperone"/>
</dbReference>
<dbReference type="Pfam" id="PF00011">
    <property type="entry name" value="HSP20"/>
    <property type="match status" value="1"/>
</dbReference>
<dbReference type="Gene3D" id="2.60.40.790">
    <property type="match status" value="1"/>
</dbReference>
<feature type="domain" description="SHSP" evidence="3">
    <location>
        <begin position="1"/>
        <end position="111"/>
    </location>
</feature>
<keyword evidence="5" id="KW-1185">Reference proteome</keyword>
<dbReference type="SUPFAM" id="SSF49764">
    <property type="entry name" value="HSP20-like chaperones"/>
    <property type="match status" value="1"/>
</dbReference>
<dbReference type="PANTHER" id="PTHR11527">
    <property type="entry name" value="HEAT-SHOCK PROTEIN 20 FAMILY MEMBER"/>
    <property type="match status" value="1"/>
</dbReference>
<evidence type="ECO:0000256" key="1">
    <source>
        <dbReference type="PROSITE-ProRule" id="PRU00285"/>
    </source>
</evidence>
<evidence type="ECO:0000313" key="5">
    <source>
        <dbReference type="Proteomes" id="UP000179797"/>
    </source>
</evidence>
<dbReference type="CDD" id="cd06464">
    <property type="entry name" value="ACD_sHsps-like"/>
    <property type="match status" value="1"/>
</dbReference>
<dbReference type="RefSeq" id="WP_044224034.1">
    <property type="nucleotide sequence ID" value="NZ_JRYR02000001.1"/>
</dbReference>